<gene>
    <name evidence="1" type="ORF">LCGC14_3154020</name>
</gene>
<evidence type="ECO:0008006" key="2">
    <source>
        <dbReference type="Google" id="ProtNLM"/>
    </source>
</evidence>
<feature type="non-terminal residue" evidence="1">
    <location>
        <position position="94"/>
    </location>
</feature>
<proteinExistence type="predicted"/>
<dbReference type="PROSITE" id="PS51257">
    <property type="entry name" value="PROKAR_LIPOPROTEIN"/>
    <property type="match status" value="1"/>
</dbReference>
<evidence type="ECO:0000313" key="1">
    <source>
        <dbReference type="EMBL" id="KKK47553.1"/>
    </source>
</evidence>
<dbReference type="AlphaFoldDB" id="A0A0F8VT69"/>
<name>A0A0F8VT69_9ZZZZ</name>
<dbReference type="EMBL" id="LAZR01069522">
    <property type="protein sequence ID" value="KKK47553.1"/>
    <property type="molecule type" value="Genomic_DNA"/>
</dbReference>
<reference evidence="1" key="1">
    <citation type="journal article" date="2015" name="Nature">
        <title>Complex archaea that bridge the gap between prokaryotes and eukaryotes.</title>
        <authorList>
            <person name="Spang A."/>
            <person name="Saw J.H."/>
            <person name="Jorgensen S.L."/>
            <person name="Zaremba-Niedzwiedzka K."/>
            <person name="Martijn J."/>
            <person name="Lind A.E."/>
            <person name="van Eijk R."/>
            <person name="Schleper C."/>
            <person name="Guy L."/>
            <person name="Ettema T.J."/>
        </authorList>
    </citation>
    <scope>NUCLEOTIDE SEQUENCE</scope>
</reference>
<comment type="caution">
    <text evidence="1">The sequence shown here is derived from an EMBL/GenBank/DDBJ whole genome shotgun (WGS) entry which is preliminary data.</text>
</comment>
<accession>A0A0F8VT69</accession>
<sequence length="94" mass="11037">MRCVAIVFLSCMFVSCIPYAIAPKLDENHISLAKKFKKGLPRINAYIFQDTKKANEFFDYIDYKLQPNPDYFSSNIPISINNTTYYLSFYEVER</sequence>
<organism evidence="1">
    <name type="scientific">marine sediment metagenome</name>
    <dbReference type="NCBI Taxonomy" id="412755"/>
    <lineage>
        <taxon>unclassified sequences</taxon>
        <taxon>metagenomes</taxon>
        <taxon>ecological metagenomes</taxon>
    </lineage>
</organism>
<protein>
    <recommendedName>
        <fullName evidence="2">Lipoprotein</fullName>
    </recommendedName>
</protein>